<dbReference type="Proteomes" id="UP000245771">
    <property type="component" value="Unassembled WGS sequence"/>
</dbReference>
<feature type="region of interest" description="Disordered" evidence="1">
    <location>
        <begin position="112"/>
        <end position="161"/>
    </location>
</feature>
<accession>A0A316VSL9</accession>
<evidence type="ECO:0000313" key="2">
    <source>
        <dbReference type="EMBL" id="PWN38505.1"/>
    </source>
</evidence>
<protein>
    <submittedName>
        <fullName evidence="2">Uncharacterized protein</fullName>
    </submittedName>
</protein>
<feature type="compositionally biased region" description="Low complexity" evidence="1">
    <location>
        <begin position="120"/>
        <end position="131"/>
    </location>
</feature>
<evidence type="ECO:0000256" key="1">
    <source>
        <dbReference type="SAM" id="MobiDB-lite"/>
    </source>
</evidence>
<dbReference type="InParanoid" id="A0A316VSL9"/>
<dbReference type="EMBL" id="KZ819602">
    <property type="protein sequence ID" value="PWN38505.1"/>
    <property type="molecule type" value="Genomic_DNA"/>
</dbReference>
<dbReference type="RefSeq" id="XP_025358807.1">
    <property type="nucleotide sequence ID" value="XM_025497628.1"/>
</dbReference>
<feature type="compositionally biased region" description="Polar residues" evidence="1">
    <location>
        <begin position="138"/>
        <end position="150"/>
    </location>
</feature>
<evidence type="ECO:0000313" key="3">
    <source>
        <dbReference type="Proteomes" id="UP000245771"/>
    </source>
</evidence>
<reference evidence="2 3" key="1">
    <citation type="journal article" date="2018" name="Mol. Biol. Evol.">
        <title>Broad Genomic Sampling Reveals a Smut Pathogenic Ancestry of the Fungal Clade Ustilaginomycotina.</title>
        <authorList>
            <person name="Kijpornyongpan T."/>
            <person name="Mondo S.J."/>
            <person name="Barry K."/>
            <person name="Sandor L."/>
            <person name="Lee J."/>
            <person name="Lipzen A."/>
            <person name="Pangilinan J."/>
            <person name="LaButti K."/>
            <person name="Hainaut M."/>
            <person name="Henrissat B."/>
            <person name="Grigoriev I.V."/>
            <person name="Spatafora J.W."/>
            <person name="Aime M.C."/>
        </authorList>
    </citation>
    <scope>NUCLEOTIDE SEQUENCE [LARGE SCALE GENOMIC DNA]</scope>
    <source>
        <strain evidence="2 3">MCA 3882</strain>
    </source>
</reference>
<organism evidence="2 3">
    <name type="scientific">Meira miltonrushii</name>
    <dbReference type="NCBI Taxonomy" id="1280837"/>
    <lineage>
        <taxon>Eukaryota</taxon>
        <taxon>Fungi</taxon>
        <taxon>Dikarya</taxon>
        <taxon>Basidiomycota</taxon>
        <taxon>Ustilaginomycotina</taxon>
        <taxon>Exobasidiomycetes</taxon>
        <taxon>Exobasidiales</taxon>
        <taxon>Brachybasidiaceae</taxon>
        <taxon>Meira</taxon>
    </lineage>
</organism>
<dbReference type="GeneID" id="37019409"/>
<proteinExistence type="predicted"/>
<keyword evidence="3" id="KW-1185">Reference proteome</keyword>
<gene>
    <name evidence="2" type="ORF">FA14DRAFT_153826</name>
</gene>
<dbReference type="AlphaFoldDB" id="A0A316VSL9"/>
<sequence>MLYSFYSPKGRLIRVPSQDITLVDKHLILAWFVLPPSMFGLKSFMTHVIRVTNIILAVLALLRFSEAVELSKSEKINVPASFLPDWKAKKQRSGRGGQRDIILPTINSKRQRKSVKYYESDSPSSSSPSSDDVFDVAQRSSPVRTDPTSAQDERKKKRVRPAGYFTHKELAKRTARRYVSEGRFTNEKSAMKAAWNDIREKKRAAALARRARLKEMGKKERKFRRPGYNSREGLLVEKLQGSYLGRII</sequence>
<name>A0A316VSL9_9BASI</name>